<reference evidence="2" key="2">
    <citation type="submission" date="2013-03" db="EMBL/GenBank/DDBJ databases">
        <title>The Cellulophaga phages: a novel, diverse, and globally ubiquitous model system.</title>
        <authorList>
            <person name="Holmfeldt K."/>
            <person name="Solonenko N."/>
            <person name="Shah M."/>
            <person name="Corrier K."/>
            <person name="Riemann L."/>
            <person name="VerBerkmoes N.C."/>
            <person name="Sullivan M.B."/>
        </authorList>
    </citation>
    <scope>NUCLEOTIDE SEQUENCE [LARGE SCALE GENOMIC DNA]</scope>
</reference>
<dbReference type="Proteomes" id="UP000014736">
    <property type="component" value="Segment"/>
</dbReference>
<protein>
    <submittedName>
        <fullName evidence="1">Structural protein</fullName>
    </submittedName>
</protein>
<dbReference type="EMBL" id="KC821633">
    <property type="protein sequence ID" value="AGO49736.1"/>
    <property type="molecule type" value="Genomic_DNA"/>
</dbReference>
<dbReference type="GeneID" id="16881365"/>
<dbReference type="KEGG" id="vg:16881365"/>
<name>S0A2U1_9CAUD</name>
<gene>
    <name evidence="1" type="ORF">Phi13:2_gp126</name>
</gene>
<organism evidence="1 2">
    <name type="scientific">Cellulophaga phage phi13:2</name>
    <dbReference type="NCBI Taxonomy" id="1328030"/>
    <lineage>
        <taxon>Viruses</taxon>
        <taxon>Duplodnaviria</taxon>
        <taxon>Heunggongvirae</taxon>
        <taxon>Uroviricota</taxon>
        <taxon>Caudoviricetes</taxon>
        <taxon>Pachyviridae</taxon>
        <taxon>Baltivirus</taxon>
        <taxon>Baltivirus phi13duo</taxon>
    </lineage>
</organism>
<proteinExistence type="predicted"/>
<evidence type="ECO:0000313" key="2">
    <source>
        <dbReference type="Proteomes" id="UP000014736"/>
    </source>
</evidence>
<reference evidence="1 2" key="1">
    <citation type="journal article" date="2013" name="Proc. Natl. Acad. Sci. U.S.A.">
        <title>Twelve previously unknown phage genera are ubiquitous in global oceans.</title>
        <authorList>
            <person name="Holmfeldt K."/>
            <person name="Solonenko N."/>
            <person name="Shah M."/>
            <person name="Corrier K."/>
            <person name="Riemann L."/>
            <person name="Verberkmoes N.C."/>
            <person name="Sullivan M.B."/>
        </authorList>
    </citation>
    <scope>NUCLEOTIDE SEQUENCE [LARGE SCALE GENOMIC DNA]</scope>
    <source>
        <strain evidence="1">Phi13:2</strain>
    </source>
</reference>
<accession>S0A2U1</accession>
<keyword evidence="2" id="KW-1185">Reference proteome</keyword>
<dbReference type="OrthoDB" id="17271at10239"/>
<evidence type="ECO:0000313" key="1">
    <source>
        <dbReference type="EMBL" id="AGO49736.1"/>
    </source>
</evidence>
<dbReference type="RefSeq" id="YP_008242151.1">
    <property type="nucleotide sequence ID" value="NC_021803.1"/>
</dbReference>
<sequence>MGKQINSPTYLEESEYNSKFDKDVSKLIDEGFSDEDIELYVQDFKKSYALKKKTFQNLLLKISNRFRDQFQKLVLRMVHKAMIHLSY</sequence>